<evidence type="ECO:0000256" key="2">
    <source>
        <dbReference type="ARBA" id="ARBA00022777"/>
    </source>
</evidence>
<dbReference type="InterPro" id="IPR050482">
    <property type="entry name" value="Sensor_HK_TwoCompSys"/>
</dbReference>
<evidence type="ECO:0000256" key="1">
    <source>
        <dbReference type="ARBA" id="ARBA00022679"/>
    </source>
</evidence>
<dbReference type="Gene3D" id="3.30.565.10">
    <property type="entry name" value="Histidine kinase-like ATPase, C-terminal domain"/>
    <property type="match status" value="1"/>
</dbReference>
<evidence type="ECO:0000313" key="6">
    <source>
        <dbReference type="EMBL" id="WUO47350.1"/>
    </source>
</evidence>
<dbReference type="PANTHER" id="PTHR24421">
    <property type="entry name" value="NITRATE/NITRITE SENSOR PROTEIN NARX-RELATED"/>
    <property type="match status" value="1"/>
</dbReference>
<feature type="transmembrane region" description="Helical" evidence="4">
    <location>
        <begin position="65"/>
        <end position="85"/>
    </location>
</feature>
<dbReference type="GO" id="GO:0016301">
    <property type="term" value="F:kinase activity"/>
    <property type="evidence" value="ECO:0007669"/>
    <property type="project" value="UniProtKB-KW"/>
</dbReference>
<feature type="transmembrane region" description="Helical" evidence="4">
    <location>
        <begin position="92"/>
        <end position="112"/>
    </location>
</feature>
<evidence type="ECO:0000256" key="3">
    <source>
        <dbReference type="ARBA" id="ARBA00023012"/>
    </source>
</evidence>
<keyword evidence="1" id="KW-0808">Transferase</keyword>
<keyword evidence="7" id="KW-1185">Reference proteome</keyword>
<keyword evidence="4" id="KW-1133">Transmembrane helix</keyword>
<reference evidence="6" key="1">
    <citation type="submission" date="2022-10" db="EMBL/GenBank/DDBJ databases">
        <title>The complete genomes of actinobacterial strains from the NBC collection.</title>
        <authorList>
            <person name="Joergensen T.S."/>
            <person name="Alvarez Arevalo M."/>
            <person name="Sterndorff E.B."/>
            <person name="Faurdal D."/>
            <person name="Vuksanovic O."/>
            <person name="Mourched A.-S."/>
            <person name="Charusanti P."/>
            <person name="Shaw S."/>
            <person name="Blin K."/>
            <person name="Weber T."/>
        </authorList>
    </citation>
    <scope>NUCLEOTIDE SEQUENCE</scope>
    <source>
        <strain evidence="6">NBC_00283</strain>
    </source>
</reference>
<dbReference type="SUPFAM" id="SSF55874">
    <property type="entry name" value="ATPase domain of HSP90 chaperone/DNA topoisomerase II/histidine kinase"/>
    <property type="match status" value="1"/>
</dbReference>
<keyword evidence="2 6" id="KW-0418">Kinase</keyword>
<sequence>MLLTIFSIQLVISFPRLVPGLTRHRRSLLTAQATLTFLPFCYFGQAWMPTPGLLAGSALLVLPDAVAWAAFGLVVLGVDVLQFSVGLHARDLAYTTVSTVLTGLVVFGLSRLSDMVTEVHQSRAELARLAVDQERLRFARDLHDLLGYSLSTITLKCELAYRLLPTQVERTQQELTEILLTSRQALADVRSVASGYRDMSLAVEISDAETMLGSLDIRVTTRVDSGTLPREVDTVLATVLREGLTNMLRHSEADSCTITTVRKDQKIRFRLASNGIGARRALLDRNGPGVPGASGRGGSGILNLAARVEALGGRLDAEVRGGWFVLEAVLDLPDAAEPAAAFGTPLRVLRSSRPHVRSA</sequence>
<organism evidence="6 7">
    <name type="scientific">Streptomyces goshikiensis</name>
    <dbReference type="NCBI Taxonomy" id="1942"/>
    <lineage>
        <taxon>Bacteria</taxon>
        <taxon>Bacillati</taxon>
        <taxon>Actinomycetota</taxon>
        <taxon>Actinomycetes</taxon>
        <taxon>Kitasatosporales</taxon>
        <taxon>Streptomycetaceae</taxon>
        <taxon>Streptomyces</taxon>
    </lineage>
</organism>
<dbReference type="PANTHER" id="PTHR24421:SF63">
    <property type="entry name" value="SENSOR HISTIDINE KINASE DESK"/>
    <property type="match status" value="1"/>
</dbReference>
<keyword evidence="4" id="KW-0472">Membrane</keyword>
<keyword evidence="3" id="KW-0902">Two-component regulatory system</keyword>
<proteinExistence type="predicted"/>
<dbReference type="EMBL" id="CP108057">
    <property type="protein sequence ID" value="WUO47350.1"/>
    <property type="molecule type" value="Genomic_DNA"/>
</dbReference>
<evidence type="ECO:0000313" key="7">
    <source>
        <dbReference type="Proteomes" id="UP001432075"/>
    </source>
</evidence>
<keyword evidence="4" id="KW-0812">Transmembrane</keyword>
<evidence type="ECO:0000259" key="5">
    <source>
        <dbReference type="Pfam" id="PF07730"/>
    </source>
</evidence>
<feature type="transmembrane region" description="Helical" evidence="4">
    <location>
        <begin position="28"/>
        <end position="45"/>
    </location>
</feature>
<dbReference type="Gene3D" id="1.20.5.1930">
    <property type="match status" value="1"/>
</dbReference>
<dbReference type="InterPro" id="IPR036890">
    <property type="entry name" value="HATPase_C_sf"/>
</dbReference>
<dbReference type="RefSeq" id="WP_328776104.1">
    <property type="nucleotide sequence ID" value="NZ_CP108057.1"/>
</dbReference>
<gene>
    <name evidence="6" type="ORF">OHU17_16635</name>
</gene>
<dbReference type="InterPro" id="IPR011712">
    <property type="entry name" value="Sig_transdc_His_kin_sub3_dim/P"/>
</dbReference>
<dbReference type="Pfam" id="PF07730">
    <property type="entry name" value="HisKA_3"/>
    <property type="match status" value="1"/>
</dbReference>
<accession>A0ABZ1RKM0</accession>
<name>A0ABZ1RKM0_9ACTN</name>
<protein>
    <submittedName>
        <fullName evidence="6">Histidine kinase</fullName>
    </submittedName>
</protein>
<evidence type="ECO:0000256" key="4">
    <source>
        <dbReference type="SAM" id="Phobius"/>
    </source>
</evidence>
<feature type="domain" description="Signal transduction histidine kinase subgroup 3 dimerisation and phosphoacceptor" evidence="5">
    <location>
        <begin position="134"/>
        <end position="200"/>
    </location>
</feature>
<dbReference type="Proteomes" id="UP001432075">
    <property type="component" value="Chromosome"/>
</dbReference>